<accession>A0A3A8JD44</accession>
<dbReference type="EMBL" id="RAVZ01000082">
    <property type="protein sequence ID" value="RKG88421.1"/>
    <property type="molecule type" value="Genomic_DNA"/>
</dbReference>
<dbReference type="PROSITE" id="PS00108">
    <property type="entry name" value="PROTEIN_KINASE_ST"/>
    <property type="match status" value="1"/>
</dbReference>
<name>A0A3A8JD44_9BACT</name>
<evidence type="ECO:0000259" key="3">
    <source>
        <dbReference type="PROSITE" id="PS50011"/>
    </source>
</evidence>
<dbReference type="SMART" id="SM00382">
    <property type="entry name" value="AAA"/>
    <property type="match status" value="1"/>
</dbReference>
<dbReference type="Gene3D" id="3.40.50.300">
    <property type="entry name" value="P-loop containing nucleotide triphosphate hydrolases"/>
    <property type="match status" value="1"/>
</dbReference>
<dbReference type="InterPro" id="IPR011009">
    <property type="entry name" value="Kinase-like_dom_sf"/>
</dbReference>
<organism evidence="4 5">
    <name type="scientific">Corallococcus terminator</name>
    <dbReference type="NCBI Taxonomy" id="2316733"/>
    <lineage>
        <taxon>Bacteria</taxon>
        <taxon>Pseudomonadati</taxon>
        <taxon>Myxococcota</taxon>
        <taxon>Myxococcia</taxon>
        <taxon>Myxococcales</taxon>
        <taxon>Cystobacterineae</taxon>
        <taxon>Myxococcaceae</taxon>
        <taxon>Corallococcus</taxon>
    </lineage>
</organism>
<dbReference type="InterPro" id="IPR041664">
    <property type="entry name" value="AAA_16"/>
</dbReference>
<keyword evidence="1" id="KW-0547">Nucleotide-binding</keyword>
<dbReference type="SMART" id="SM00220">
    <property type="entry name" value="S_TKc"/>
    <property type="match status" value="1"/>
</dbReference>
<dbReference type="RefSeq" id="WP_120541210.1">
    <property type="nucleotide sequence ID" value="NZ_RAVZ01000082.1"/>
</dbReference>
<dbReference type="AlphaFoldDB" id="A0A3A8JD44"/>
<dbReference type="InterPro" id="IPR003593">
    <property type="entry name" value="AAA+_ATPase"/>
</dbReference>
<keyword evidence="2" id="KW-0067">ATP-binding</keyword>
<dbReference type="SUPFAM" id="SSF52540">
    <property type="entry name" value="P-loop containing nucleoside triphosphate hydrolases"/>
    <property type="match status" value="1"/>
</dbReference>
<dbReference type="SUPFAM" id="SSF56112">
    <property type="entry name" value="Protein kinase-like (PK-like)"/>
    <property type="match status" value="1"/>
</dbReference>
<feature type="domain" description="Protein kinase" evidence="3">
    <location>
        <begin position="1"/>
        <end position="194"/>
    </location>
</feature>
<sequence length="1065" mass="118694">MNASVYGTVVFLLAPLRWSPRLLSRGDNYADTGGLLPRLCAPLAYLHGCGLVHRDLKPGNIFIQQDGRVVLGDFGVAVEFGGAYGREVLNVDAGGVGTALYMAPEQSRGDFVDARADLYSLGCVLYECVTGFPPFIGSSSRAIRRRHLQEPVNPPSQLLGEPLPARLEWLILKLLEKRPEDRLGYAEDVSRVLLELGVESESPARLPKPRTYLYRPLFTGRKEAVERIRSQLDELAHGGGGRIFIGGGSGIGKTRLAMEMAHEAVGRELSVVTCECIPLGLSGSKVDASMKAPPFHPLRSLLAAVVDRCRRWGAEETTRLLGPKGKVLVTYEPVLDELPGQQALPRPRPLASAEAARARIFTSLQEVLFSFAEEDPLLLIIDDLQWADEMTLGFLHSLRQEELSTRGVLVLATYRMEQQEEALRQLVSLPEALHLKLGRLDDESIQALACGMLALQSLPGDFDALVHQAEGNPFFVAEYLRAVIVEGLLDRDARGQWRLKAGDGAGLSLGTIALPVSIAEIIHRRLSDLDSRTRMLVELAAVLGREFDAELLLATAPLTEVESLESLETLRIRQILEEAAGGRLRFVHDKLREVSYAGISTERCRAFHHRAAESILRRYGQTRELVLLYPTLAHHWAKAQVHDQASRYFGLAGDRARAAHANGEAILFYREALAEAREHLGNEGEPESWRPALLHLHESLGDLLALTGKQEEARTAYGEALARLPVTQGLRQAGVHRKLGKTWNTHHRHEDALRAFDEAEASLGKPPSEDPAAAPEVTDWWQEWVQLQVDRNWIYYWLGQIEAMGTLVKKVRHVVESKGTPLQLARFYPSVIIMMLRRDRYQVSDELVEVGRKVVEASEACGELPEQVMARFLRAFTLLYHGDFATAEQEGLIGLRLAERVGDLTLQSRLLTYLTQTYRQQGDLNRTRECAERSLALAMSIRMEDYVGAARAHLAWVAWREQRMDVAEQEAQAALGCWRKLSEVYPYPGQCQGLWVLVALALRREDVAEAVEHARAMLDPALQWLPDLLVANLATAIDAWNQGRLEEARKSLEQATDSAERLKYL</sequence>
<gene>
    <name evidence="4" type="ORF">D7V88_14385</name>
</gene>
<dbReference type="PANTHER" id="PTHR16305:SF28">
    <property type="entry name" value="GUANYLATE CYCLASE DOMAIN-CONTAINING PROTEIN"/>
    <property type="match status" value="1"/>
</dbReference>
<dbReference type="InterPro" id="IPR000719">
    <property type="entry name" value="Prot_kinase_dom"/>
</dbReference>
<dbReference type="Gene3D" id="1.25.40.10">
    <property type="entry name" value="Tetratricopeptide repeat domain"/>
    <property type="match status" value="2"/>
</dbReference>
<dbReference type="Proteomes" id="UP000268094">
    <property type="component" value="Unassembled WGS sequence"/>
</dbReference>
<dbReference type="OrthoDB" id="5477601at2"/>
<keyword evidence="5" id="KW-1185">Reference proteome</keyword>
<dbReference type="Pfam" id="PF00069">
    <property type="entry name" value="Pkinase"/>
    <property type="match status" value="1"/>
</dbReference>
<evidence type="ECO:0000256" key="2">
    <source>
        <dbReference type="ARBA" id="ARBA00022840"/>
    </source>
</evidence>
<dbReference type="SUPFAM" id="SSF48452">
    <property type="entry name" value="TPR-like"/>
    <property type="match status" value="2"/>
</dbReference>
<comment type="caution">
    <text evidence="4">The sequence shown here is derived from an EMBL/GenBank/DDBJ whole genome shotgun (WGS) entry which is preliminary data.</text>
</comment>
<dbReference type="GO" id="GO:0004672">
    <property type="term" value="F:protein kinase activity"/>
    <property type="evidence" value="ECO:0007669"/>
    <property type="project" value="InterPro"/>
</dbReference>
<evidence type="ECO:0000313" key="4">
    <source>
        <dbReference type="EMBL" id="RKG88421.1"/>
    </source>
</evidence>
<dbReference type="InterPro" id="IPR027417">
    <property type="entry name" value="P-loop_NTPase"/>
</dbReference>
<dbReference type="InterPro" id="IPR008271">
    <property type="entry name" value="Ser/Thr_kinase_AS"/>
</dbReference>
<protein>
    <submittedName>
        <fullName evidence="4">Serine/threonine-protein kinase PknK</fullName>
    </submittedName>
</protein>
<keyword evidence="4" id="KW-0808">Transferase</keyword>
<dbReference type="PANTHER" id="PTHR16305">
    <property type="entry name" value="TESTICULAR SOLUBLE ADENYLYL CYCLASE"/>
    <property type="match status" value="1"/>
</dbReference>
<dbReference type="GO" id="GO:0004016">
    <property type="term" value="F:adenylate cyclase activity"/>
    <property type="evidence" value="ECO:0007669"/>
    <property type="project" value="TreeGrafter"/>
</dbReference>
<dbReference type="InterPro" id="IPR011990">
    <property type="entry name" value="TPR-like_helical_dom_sf"/>
</dbReference>
<keyword evidence="4" id="KW-0418">Kinase</keyword>
<dbReference type="GO" id="GO:0005524">
    <property type="term" value="F:ATP binding"/>
    <property type="evidence" value="ECO:0007669"/>
    <property type="project" value="UniProtKB-KW"/>
</dbReference>
<evidence type="ECO:0000313" key="5">
    <source>
        <dbReference type="Proteomes" id="UP000268094"/>
    </source>
</evidence>
<dbReference type="Gene3D" id="1.10.510.10">
    <property type="entry name" value="Transferase(Phosphotransferase) domain 1"/>
    <property type="match status" value="1"/>
</dbReference>
<dbReference type="Pfam" id="PF13191">
    <property type="entry name" value="AAA_16"/>
    <property type="match status" value="1"/>
</dbReference>
<reference evidence="5" key="1">
    <citation type="submission" date="2018-09" db="EMBL/GenBank/DDBJ databases">
        <authorList>
            <person name="Livingstone P.G."/>
            <person name="Whitworth D.E."/>
        </authorList>
    </citation>
    <scope>NUCLEOTIDE SEQUENCE [LARGE SCALE GENOMIC DNA]</scope>
    <source>
        <strain evidence="5">CA054A</strain>
    </source>
</reference>
<proteinExistence type="predicted"/>
<evidence type="ECO:0000256" key="1">
    <source>
        <dbReference type="ARBA" id="ARBA00022741"/>
    </source>
</evidence>
<dbReference type="PROSITE" id="PS50011">
    <property type="entry name" value="PROTEIN_KINASE_DOM"/>
    <property type="match status" value="1"/>
</dbReference>
<dbReference type="GO" id="GO:0005737">
    <property type="term" value="C:cytoplasm"/>
    <property type="evidence" value="ECO:0007669"/>
    <property type="project" value="TreeGrafter"/>
</dbReference>
<dbReference type="CDD" id="cd14014">
    <property type="entry name" value="STKc_PknB_like"/>
    <property type="match status" value="1"/>
</dbReference>